<dbReference type="InterPro" id="IPR036047">
    <property type="entry name" value="F-box-like_dom_sf"/>
</dbReference>
<dbReference type="Pfam" id="PF13415">
    <property type="entry name" value="Beta-prop_FBX42"/>
    <property type="match status" value="1"/>
</dbReference>
<proteinExistence type="predicted"/>
<organism evidence="3 4">
    <name type="scientific">Strigamia maritima</name>
    <name type="common">European centipede</name>
    <name type="synonym">Geophilus maritimus</name>
    <dbReference type="NCBI Taxonomy" id="126957"/>
    <lineage>
        <taxon>Eukaryota</taxon>
        <taxon>Metazoa</taxon>
        <taxon>Ecdysozoa</taxon>
        <taxon>Arthropoda</taxon>
        <taxon>Myriapoda</taxon>
        <taxon>Chilopoda</taxon>
        <taxon>Pleurostigmophora</taxon>
        <taxon>Geophilomorpha</taxon>
        <taxon>Linotaeniidae</taxon>
        <taxon>Strigamia</taxon>
    </lineage>
</organism>
<dbReference type="PhylomeDB" id="T1JLR5"/>
<feature type="compositionally biased region" description="Basic and acidic residues" evidence="1">
    <location>
        <begin position="394"/>
        <end position="403"/>
    </location>
</feature>
<evidence type="ECO:0000256" key="1">
    <source>
        <dbReference type="SAM" id="MobiDB-lite"/>
    </source>
</evidence>
<dbReference type="InterPro" id="IPR015915">
    <property type="entry name" value="Kelch-typ_b-propeller"/>
</dbReference>
<dbReference type="EMBL" id="JH431578">
    <property type="status" value="NOT_ANNOTATED_CDS"/>
    <property type="molecule type" value="Genomic_DNA"/>
</dbReference>
<evidence type="ECO:0000259" key="2">
    <source>
        <dbReference type="PROSITE" id="PS50181"/>
    </source>
</evidence>
<dbReference type="PANTHER" id="PTHR46432">
    <property type="entry name" value="F-BOX ONLY PROTEIN 42"/>
    <property type="match status" value="1"/>
</dbReference>
<evidence type="ECO:0000313" key="4">
    <source>
        <dbReference type="Proteomes" id="UP000014500"/>
    </source>
</evidence>
<evidence type="ECO:0000313" key="3">
    <source>
        <dbReference type="EnsemblMetazoa" id="SMAR014795-PA"/>
    </source>
</evidence>
<dbReference type="STRING" id="126957.T1JLR5"/>
<dbReference type="SMART" id="SM00256">
    <property type="entry name" value="FBOX"/>
    <property type="match status" value="1"/>
</dbReference>
<dbReference type="GO" id="GO:1990756">
    <property type="term" value="F:ubiquitin-like ligase-substrate adaptor activity"/>
    <property type="evidence" value="ECO:0007669"/>
    <property type="project" value="TreeGrafter"/>
</dbReference>
<dbReference type="Gene3D" id="1.20.1280.50">
    <property type="match status" value="1"/>
</dbReference>
<dbReference type="eggNOG" id="KOG0379">
    <property type="taxonomic scope" value="Eukaryota"/>
</dbReference>
<dbReference type="OMA" id="VNSNDTW"/>
<accession>T1JLR5</accession>
<dbReference type="Gene3D" id="2.120.10.80">
    <property type="entry name" value="Kelch-type beta propeller"/>
    <property type="match status" value="1"/>
</dbReference>
<keyword evidence="4" id="KW-1185">Reference proteome</keyword>
<protein>
    <recommendedName>
        <fullName evidence="2">F-box domain-containing protein</fullName>
    </recommendedName>
</protein>
<reference evidence="3" key="2">
    <citation type="submission" date="2015-02" db="UniProtKB">
        <authorList>
            <consortium name="EnsemblMetazoa"/>
        </authorList>
    </citation>
    <scope>IDENTIFICATION</scope>
</reference>
<dbReference type="GO" id="GO:0019005">
    <property type="term" value="C:SCF ubiquitin ligase complex"/>
    <property type="evidence" value="ECO:0007669"/>
    <property type="project" value="TreeGrafter"/>
</dbReference>
<name>T1JLR5_STRMM</name>
<dbReference type="AlphaFoldDB" id="T1JLR5"/>
<dbReference type="PROSITE" id="PS50181">
    <property type="entry name" value="FBOX"/>
    <property type="match status" value="1"/>
</dbReference>
<dbReference type="Pfam" id="PF12937">
    <property type="entry name" value="F-box-like"/>
    <property type="match status" value="1"/>
</dbReference>
<feature type="domain" description="F-box" evidence="2">
    <location>
        <begin position="3"/>
        <end position="55"/>
    </location>
</feature>
<dbReference type="SUPFAM" id="SSF117281">
    <property type="entry name" value="Kelch motif"/>
    <property type="match status" value="1"/>
</dbReference>
<feature type="region of interest" description="Disordered" evidence="1">
    <location>
        <begin position="346"/>
        <end position="430"/>
    </location>
</feature>
<dbReference type="InterPro" id="IPR052821">
    <property type="entry name" value="F-box_only_SRC"/>
</dbReference>
<feature type="compositionally biased region" description="Polar residues" evidence="1">
    <location>
        <begin position="346"/>
        <end position="362"/>
    </location>
</feature>
<sequence>MERNGIENLPEEVFEYILSLLSPYRDLKNCMCVCRAWRKYIKDVVRRMQHDFQRAIIDMNIDWRDLTPDPGPTITKRYSHSACCIGSSMYIFGGCTTTSTTFNDLWRLDLANREWIRPLATGTYPSPKACATMVVYDDNLVLFGGWTHPSPYPLHQAWRLFNQLHIFSPMDNRWTLIPNSVPATSRSQPPGMAGHSATVHGDLMVVFGGLQRQSNGRPYTSANDLWVLNLKSMLWKKQETNVISPRPRYGQSQVYLDQFHALIIGGCGGPNMVYNDIWLLSMDDESIWKWTQLTIRCSENAAPHLWCRPACRVGDKVIILSRSLNSKTTPTSLSGQMLRPAISRINLNTGESPSPASGTKDNCVNGKRGTFRKPLVPKPFDQSEASTSQGFGLRVEDDSKTFGHDSPSNSRTPQRNSPLPSVRINPMANRERQLEGLRRMEERIKNLSKRQHVVSPPIPPPQPSPSNLKMGPRNPMTLYVVDISQVLNDYGVTWLPPRGQSQGPEDTSLYTLVIGRGELIMFGGIHKDPGMAVAGNGNSNVPESVSNSVHFLRARKWVI</sequence>
<dbReference type="HOGENOM" id="CLU_027455_0_0_1"/>
<dbReference type="EnsemblMetazoa" id="SMAR014795-RA">
    <property type="protein sequence ID" value="SMAR014795-PA"/>
    <property type="gene ID" value="SMAR014795"/>
</dbReference>
<feature type="region of interest" description="Disordered" evidence="1">
    <location>
        <begin position="449"/>
        <end position="471"/>
    </location>
</feature>
<feature type="compositionally biased region" description="Polar residues" evidence="1">
    <location>
        <begin position="406"/>
        <end position="419"/>
    </location>
</feature>
<dbReference type="PANTHER" id="PTHR46432:SF1">
    <property type="entry name" value="F-BOX ONLY PROTEIN 42"/>
    <property type="match status" value="1"/>
</dbReference>
<dbReference type="Proteomes" id="UP000014500">
    <property type="component" value="Unassembled WGS sequence"/>
</dbReference>
<reference evidence="4" key="1">
    <citation type="submission" date="2011-05" db="EMBL/GenBank/DDBJ databases">
        <authorList>
            <person name="Richards S.R."/>
            <person name="Qu J."/>
            <person name="Jiang H."/>
            <person name="Jhangiani S.N."/>
            <person name="Agravi P."/>
            <person name="Goodspeed R."/>
            <person name="Gross S."/>
            <person name="Mandapat C."/>
            <person name="Jackson L."/>
            <person name="Mathew T."/>
            <person name="Pu L."/>
            <person name="Thornton R."/>
            <person name="Saada N."/>
            <person name="Wilczek-Boney K.B."/>
            <person name="Lee S."/>
            <person name="Kovar C."/>
            <person name="Wu Y."/>
            <person name="Scherer S.E."/>
            <person name="Worley K.C."/>
            <person name="Muzny D.M."/>
            <person name="Gibbs R."/>
        </authorList>
    </citation>
    <scope>NUCLEOTIDE SEQUENCE</scope>
    <source>
        <strain evidence="4">Brora</strain>
    </source>
</reference>
<dbReference type="SUPFAM" id="SSF81383">
    <property type="entry name" value="F-box domain"/>
    <property type="match status" value="1"/>
</dbReference>
<dbReference type="CDD" id="cd22110">
    <property type="entry name" value="F-box_FBXO42"/>
    <property type="match status" value="1"/>
</dbReference>
<dbReference type="InterPro" id="IPR001810">
    <property type="entry name" value="F-box_dom"/>
</dbReference>